<dbReference type="AlphaFoldDB" id="A0AAJ2PR51"/>
<protein>
    <submittedName>
        <fullName evidence="1">Uncharacterized protein</fullName>
    </submittedName>
</protein>
<dbReference type="RefSeq" id="WP_319693182.1">
    <property type="nucleotide sequence ID" value="NZ_JARAWN010000126.1"/>
</dbReference>
<reference evidence="1" key="1">
    <citation type="journal article" date="2023" name="Microb. Genom.">
        <title>Mesoterricola silvestris gen. nov., sp. nov., Mesoterricola sediminis sp. nov., Geothrix oryzae sp. nov., Geothrix edaphica sp. nov., Geothrix rubra sp. nov., and Geothrix limicola sp. nov., six novel members of Acidobacteriota isolated from soils.</title>
        <authorList>
            <person name="Weisberg A.J."/>
            <person name="Pearce E."/>
            <person name="Kramer C.G."/>
            <person name="Chang J.H."/>
            <person name="Clarke C.R."/>
        </authorList>
    </citation>
    <scope>NUCLEOTIDE SEQUENCE</scope>
    <source>
        <strain evidence="1">ND06-05F</strain>
    </source>
</reference>
<organism evidence="1 2">
    <name type="scientific">Streptomyces europaeiscabiei</name>
    <dbReference type="NCBI Taxonomy" id="146819"/>
    <lineage>
        <taxon>Bacteria</taxon>
        <taxon>Bacillati</taxon>
        <taxon>Actinomycetota</taxon>
        <taxon>Actinomycetes</taxon>
        <taxon>Kitasatosporales</taxon>
        <taxon>Streptomycetaceae</taxon>
        <taxon>Streptomyces</taxon>
    </lineage>
</organism>
<name>A0AAJ2PR51_9ACTN</name>
<evidence type="ECO:0000313" key="1">
    <source>
        <dbReference type="EMBL" id="MDX3132132.1"/>
    </source>
</evidence>
<gene>
    <name evidence="1" type="ORF">PV367_20565</name>
</gene>
<dbReference type="Proteomes" id="UP001273589">
    <property type="component" value="Unassembled WGS sequence"/>
</dbReference>
<evidence type="ECO:0000313" key="2">
    <source>
        <dbReference type="Proteomes" id="UP001273589"/>
    </source>
</evidence>
<sequence>MRTFFRCWLEERELRDHKDFVQPFLEVATRLGLKGLEPAKPTFQAWYYGTRKPQGDFRRVIVAWTNHSIDQLWTEVTEGTIPDFRPLSDTSSTARHADLGMDLSDMKRTGAMAVRRAKEFLLGADRDRVGTDTLDLLKDDVARLVAAYPREPLSAIWTDLLDSHGEVLRLLEGGRVRPSQLRELNFMAGALSFLVAKGFNDMEDRHQAMTMARVAAACARDAEHPPLVALVDGLKSLIAYWADKPGDALHFAQQGAAIATDHKGTVGLWLFGLQARAAAVLGDEETVRSANQMATDRRDHVVPDELDSLGGLFTYSEDKQLYYVVESETLLGHGDAQLAAQAELAVQGFSDPNAPSWAFGDLAGSQCDLALIRLYGGDLEGAAAAIRPVLDLPSSHRNNGIVVSAQRVRRALTSDQVRTAIAARELREEIEIFPPTRPALPR</sequence>
<accession>A0AAJ2PR51</accession>
<comment type="caution">
    <text evidence="1">The sequence shown here is derived from an EMBL/GenBank/DDBJ whole genome shotgun (WGS) entry which is preliminary data.</text>
</comment>
<dbReference type="EMBL" id="JARAWN010000126">
    <property type="protein sequence ID" value="MDX3132132.1"/>
    <property type="molecule type" value="Genomic_DNA"/>
</dbReference>
<proteinExistence type="predicted"/>